<evidence type="ECO:0000313" key="4">
    <source>
        <dbReference type="Proteomes" id="UP000254821"/>
    </source>
</evidence>
<reference evidence="2 4" key="2">
    <citation type="submission" date="2018-06" db="EMBL/GenBank/DDBJ databases">
        <authorList>
            <consortium name="Pathogen Informatics"/>
            <person name="Doyle S."/>
        </authorList>
    </citation>
    <scope>NUCLEOTIDE SEQUENCE [LARGE SCALE GENOMIC DNA]</scope>
    <source>
        <strain evidence="2 4">NCTC8105</strain>
    </source>
</reference>
<dbReference type="Proteomes" id="UP000254821">
    <property type="component" value="Unassembled WGS sequence"/>
</dbReference>
<evidence type="ECO:0000313" key="3">
    <source>
        <dbReference type="Proteomes" id="UP000094844"/>
    </source>
</evidence>
<evidence type="ECO:0000313" key="1">
    <source>
        <dbReference type="EMBL" id="SCM51576.1"/>
    </source>
</evidence>
<dbReference type="AlphaFoldDB" id="A0A1C6YXL4"/>
<reference evidence="1 3" key="1">
    <citation type="submission" date="2016-09" db="EMBL/GenBank/DDBJ databases">
        <authorList>
            <person name="Capua I."/>
            <person name="De Benedictis P."/>
            <person name="Joannis T."/>
            <person name="Lombin L.H."/>
            <person name="Cattoli G."/>
        </authorList>
    </citation>
    <scope>NUCLEOTIDE SEQUENCE [LARGE SCALE GENOMIC DNA]</scope>
    <source>
        <strain evidence="1 3">GB001</strain>
    </source>
</reference>
<organism evidence="1 3">
    <name type="scientific">Hafnia alvei</name>
    <dbReference type="NCBI Taxonomy" id="569"/>
    <lineage>
        <taxon>Bacteria</taxon>
        <taxon>Pseudomonadati</taxon>
        <taxon>Pseudomonadota</taxon>
        <taxon>Gammaproteobacteria</taxon>
        <taxon>Enterobacterales</taxon>
        <taxon>Hafniaceae</taxon>
        <taxon>Hafnia</taxon>
    </lineage>
</organism>
<sequence length="39" mass="4384">MTLNKPHRSLSQSEGVNDRLSLMLSVLIGPIRLRGFTFV</sequence>
<proteinExistence type="predicted"/>
<protein>
    <submittedName>
        <fullName evidence="1">Uncharacterized protein</fullName>
    </submittedName>
</protein>
<accession>A0A1C6YXL4</accession>
<dbReference type="Proteomes" id="UP000094844">
    <property type="component" value="Unassembled WGS sequence"/>
</dbReference>
<evidence type="ECO:0000313" key="2">
    <source>
        <dbReference type="EMBL" id="STQ78524.1"/>
    </source>
</evidence>
<dbReference type="EMBL" id="FMIQ01000014">
    <property type="protein sequence ID" value="SCM51576.1"/>
    <property type="molecule type" value="Genomic_DNA"/>
</dbReference>
<name>A0A1C6YXL4_HAFAL</name>
<dbReference type="EMBL" id="UGHP01000001">
    <property type="protein sequence ID" value="STQ78524.1"/>
    <property type="molecule type" value="Genomic_DNA"/>
</dbReference>
<gene>
    <name evidence="1" type="ORF">BN1044_01040</name>
    <name evidence="2" type="ORF">NCTC8105_00551</name>
</gene>